<comment type="caution">
    <text evidence="1">The sequence shown here is derived from an EMBL/GenBank/DDBJ whole genome shotgun (WGS) entry which is preliminary data.</text>
</comment>
<dbReference type="EMBL" id="ABOX02000022">
    <property type="protein sequence ID" value="EEF59905.1"/>
    <property type="molecule type" value="Genomic_DNA"/>
</dbReference>
<reference evidence="1 2" key="1">
    <citation type="journal article" date="2011" name="J. Bacteriol.">
        <title>Genome sequence of 'Pedosphaera parvula' Ellin514, an aerobic Verrucomicrobial isolate from pasture soil.</title>
        <authorList>
            <person name="Kant R."/>
            <person name="van Passel M.W."/>
            <person name="Sangwan P."/>
            <person name="Palva A."/>
            <person name="Lucas S."/>
            <person name="Copeland A."/>
            <person name="Lapidus A."/>
            <person name="Glavina Del Rio T."/>
            <person name="Dalin E."/>
            <person name="Tice H."/>
            <person name="Bruce D."/>
            <person name="Goodwin L."/>
            <person name="Pitluck S."/>
            <person name="Chertkov O."/>
            <person name="Larimer F.W."/>
            <person name="Land M.L."/>
            <person name="Hauser L."/>
            <person name="Brettin T.S."/>
            <person name="Detter J.C."/>
            <person name="Han S."/>
            <person name="de Vos W.M."/>
            <person name="Janssen P.H."/>
            <person name="Smidt H."/>
        </authorList>
    </citation>
    <scope>NUCLEOTIDE SEQUENCE [LARGE SCALE GENOMIC DNA]</scope>
    <source>
        <strain evidence="1 2">Ellin514</strain>
    </source>
</reference>
<dbReference type="AlphaFoldDB" id="B9XJM9"/>
<name>B9XJM9_PEDPL</name>
<sequence length="75" mass="7906">MPGTKVTPFETEPLCPATLSTALPSPGHQATRPLGGGMQFCAGELFEMNAVSSDAKARELLKPCFSVRKNAINVS</sequence>
<organism evidence="1 2">
    <name type="scientific">Pedosphaera parvula (strain Ellin514)</name>
    <dbReference type="NCBI Taxonomy" id="320771"/>
    <lineage>
        <taxon>Bacteria</taxon>
        <taxon>Pseudomonadati</taxon>
        <taxon>Verrucomicrobiota</taxon>
        <taxon>Pedosphaerae</taxon>
        <taxon>Pedosphaerales</taxon>
        <taxon>Pedosphaeraceae</taxon>
        <taxon>Pedosphaera</taxon>
    </lineage>
</organism>
<evidence type="ECO:0000313" key="1">
    <source>
        <dbReference type="EMBL" id="EEF59905.1"/>
    </source>
</evidence>
<dbReference type="Proteomes" id="UP000003688">
    <property type="component" value="Unassembled WGS sequence"/>
</dbReference>
<accession>B9XJM9</accession>
<keyword evidence="2" id="KW-1185">Reference proteome</keyword>
<proteinExistence type="predicted"/>
<protein>
    <submittedName>
        <fullName evidence="1">Uncharacterized protein</fullName>
    </submittedName>
</protein>
<evidence type="ECO:0000313" key="2">
    <source>
        <dbReference type="Proteomes" id="UP000003688"/>
    </source>
</evidence>
<gene>
    <name evidence="1" type="ORF">Cflav_PD2709</name>
</gene>